<dbReference type="GO" id="GO:0015979">
    <property type="term" value="P:photosynthesis"/>
    <property type="evidence" value="ECO:0007669"/>
    <property type="project" value="InterPro"/>
</dbReference>
<dbReference type="SUPFAM" id="SSF81540">
    <property type="entry name" value="Subunit VIII of photosystem I reaction centre, PsaI"/>
    <property type="match status" value="1"/>
</dbReference>
<sequence>MIGDFSMIGDYAAAWMPAVFIPLVLISAFAAMGILFTVVESTD</sequence>
<organism evidence="2 3">
    <name type="scientific">Candidatus Synechococcus spongiarum LMB bulk15N</name>
    <dbReference type="NCBI Taxonomy" id="1943583"/>
    <lineage>
        <taxon>Bacteria</taxon>
        <taxon>Bacillati</taxon>
        <taxon>Cyanobacteriota</taxon>
        <taxon>Cyanophyceae</taxon>
        <taxon>Synechococcales</taxon>
        <taxon>Synechococcaceae</taxon>
        <taxon>Synechococcus</taxon>
    </lineage>
</organism>
<evidence type="ECO:0000313" key="2">
    <source>
        <dbReference type="EMBL" id="OOV34601.1"/>
    </source>
</evidence>
<dbReference type="RefSeq" id="WP_338064465.1">
    <property type="nucleotide sequence ID" value="NZ_MWLE01000075.1"/>
</dbReference>
<name>A0A1T1D158_9SYNE</name>
<proteinExistence type="predicted"/>
<dbReference type="AlphaFoldDB" id="A0A1T1D158"/>
<evidence type="ECO:0000256" key="1">
    <source>
        <dbReference type="SAM" id="Phobius"/>
    </source>
</evidence>
<evidence type="ECO:0000313" key="3">
    <source>
        <dbReference type="Proteomes" id="UP000242590"/>
    </source>
</evidence>
<reference evidence="2 3" key="1">
    <citation type="submission" date="2017-02" db="EMBL/GenBank/DDBJ databases">
        <title>Draft Genome Sequences of 'Candidatus Synechococcus spongiarum', Cyanobacterial Symbionts of the Mediterranean Sponge Aplysina aerophoba from two locations.</title>
        <authorList>
            <person name="Slaby B.M."/>
            <person name="Hentschel U."/>
        </authorList>
    </citation>
    <scope>NUCLEOTIDE SEQUENCE [LARGE SCALE GENOMIC DNA]</scope>
    <source>
        <strain evidence="2">LMB bulk15N</strain>
    </source>
</reference>
<accession>A0A1T1D158</accession>
<gene>
    <name evidence="2" type="ORF">BV53_05500</name>
</gene>
<dbReference type="EMBL" id="MWLE01000075">
    <property type="protein sequence ID" value="OOV34601.1"/>
    <property type="molecule type" value="Genomic_DNA"/>
</dbReference>
<comment type="caution">
    <text evidence="2">The sequence shown here is derived from an EMBL/GenBank/DDBJ whole genome shotgun (WGS) entry which is preliminary data.</text>
</comment>
<feature type="transmembrane region" description="Helical" evidence="1">
    <location>
        <begin position="12"/>
        <end position="39"/>
    </location>
</feature>
<dbReference type="Proteomes" id="UP000242590">
    <property type="component" value="Unassembled WGS sequence"/>
</dbReference>
<dbReference type="GO" id="GO:0009522">
    <property type="term" value="C:photosystem I"/>
    <property type="evidence" value="ECO:0007669"/>
    <property type="project" value="InterPro"/>
</dbReference>
<protein>
    <submittedName>
        <fullName evidence="2">Photosystem I reaction center subunit VIII</fullName>
    </submittedName>
</protein>
<keyword evidence="1" id="KW-0472">Membrane</keyword>
<keyword evidence="1" id="KW-1133">Transmembrane helix</keyword>
<keyword evidence="1" id="KW-0812">Transmembrane</keyword>
<dbReference type="InterPro" id="IPR036357">
    <property type="entry name" value="PSI_PsaI_sf"/>
</dbReference>